<dbReference type="EMBL" id="VVYD01000030">
    <property type="protein sequence ID" value="KAA5494015.1"/>
    <property type="molecule type" value="Genomic_DNA"/>
</dbReference>
<dbReference type="Gene3D" id="2.60.40.1120">
    <property type="entry name" value="Carboxypeptidase-like, regulatory domain"/>
    <property type="match status" value="1"/>
</dbReference>
<dbReference type="FunFam" id="2.170.130.10:FF:000003">
    <property type="entry name" value="SusC/RagA family TonB-linked outer membrane protein"/>
    <property type="match status" value="1"/>
</dbReference>
<dbReference type="InterPro" id="IPR023997">
    <property type="entry name" value="TonB-dep_OMP_SusC/RagA_CS"/>
</dbReference>
<dbReference type="InterPro" id="IPR037066">
    <property type="entry name" value="Plug_dom_sf"/>
</dbReference>
<accession>A0A9P4A382</accession>
<keyword evidence="2" id="KW-0813">Transport</keyword>
<evidence type="ECO:0000259" key="3">
    <source>
        <dbReference type="Pfam" id="PF07715"/>
    </source>
</evidence>
<comment type="subcellular location">
    <subcellularLocation>
        <location evidence="2">Cell outer membrane</location>
        <topology evidence="2">Multi-pass membrane protein</topology>
    </subcellularLocation>
</comment>
<comment type="caution">
    <text evidence="4">The sequence shown here is derived from an EMBL/GenBank/DDBJ whole genome shotgun (WGS) entry which is preliminary data.</text>
</comment>
<evidence type="ECO:0000256" key="2">
    <source>
        <dbReference type="PROSITE-ProRule" id="PRU01360"/>
    </source>
</evidence>
<protein>
    <submittedName>
        <fullName evidence="4">TonB-dependent receptor</fullName>
    </submittedName>
</protein>
<evidence type="ECO:0000256" key="1">
    <source>
        <dbReference type="ARBA" id="ARBA00022729"/>
    </source>
</evidence>
<keyword evidence="2" id="KW-0472">Membrane</keyword>
<dbReference type="Gene3D" id="2.170.130.10">
    <property type="entry name" value="TonB-dependent receptor, plug domain"/>
    <property type="match status" value="1"/>
</dbReference>
<name>A0A9P4A382_9BACE</name>
<dbReference type="Pfam" id="PF13715">
    <property type="entry name" value="CarbopepD_reg_2"/>
    <property type="match status" value="1"/>
</dbReference>
<keyword evidence="2" id="KW-1134">Transmembrane beta strand</keyword>
<dbReference type="Pfam" id="PF07715">
    <property type="entry name" value="Plug"/>
    <property type="match status" value="1"/>
</dbReference>
<reference evidence="4 5" key="1">
    <citation type="journal article" date="2019" name="Nat. Med.">
        <title>A library of human gut bacterial isolates paired with longitudinal multiomics data enables mechanistic microbiome research.</title>
        <authorList>
            <person name="Poyet M."/>
            <person name="Groussin M."/>
            <person name="Gibbons S.M."/>
            <person name="Avila-Pacheco J."/>
            <person name="Jiang X."/>
            <person name="Kearney S.M."/>
            <person name="Perrotta A.R."/>
            <person name="Berdy B."/>
            <person name="Zhao S."/>
            <person name="Lieberman T.D."/>
            <person name="Swanson P.K."/>
            <person name="Smith M."/>
            <person name="Roesemann S."/>
            <person name="Alexander J.E."/>
            <person name="Rich S.A."/>
            <person name="Livny J."/>
            <person name="Vlamakis H."/>
            <person name="Clish C."/>
            <person name="Bullock K."/>
            <person name="Deik A."/>
            <person name="Scott J."/>
            <person name="Pierce K.A."/>
            <person name="Xavier R.J."/>
            <person name="Alm E.J."/>
        </authorList>
    </citation>
    <scope>NUCLEOTIDE SEQUENCE [LARGE SCALE GENOMIC DNA]</scope>
    <source>
        <strain evidence="4 5">BIOML-A19</strain>
    </source>
</reference>
<dbReference type="SUPFAM" id="SSF56935">
    <property type="entry name" value="Porins"/>
    <property type="match status" value="1"/>
</dbReference>
<dbReference type="GO" id="GO:0015344">
    <property type="term" value="F:siderophore uptake transmembrane transporter activity"/>
    <property type="evidence" value="ECO:0007669"/>
    <property type="project" value="TreeGrafter"/>
</dbReference>
<keyword evidence="2" id="KW-0812">Transmembrane</keyword>
<dbReference type="RefSeq" id="WP_118029627.1">
    <property type="nucleotide sequence ID" value="NZ_CACRTB010000007.1"/>
</dbReference>
<organism evidence="4 5">
    <name type="scientific">Bacteroides caccae</name>
    <dbReference type="NCBI Taxonomy" id="47678"/>
    <lineage>
        <taxon>Bacteria</taxon>
        <taxon>Pseudomonadati</taxon>
        <taxon>Bacteroidota</taxon>
        <taxon>Bacteroidia</taxon>
        <taxon>Bacteroidales</taxon>
        <taxon>Bacteroidaceae</taxon>
        <taxon>Bacteroides</taxon>
    </lineage>
</organism>
<keyword evidence="4" id="KW-0675">Receptor</keyword>
<dbReference type="NCBIfam" id="TIGR04057">
    <property type="entry name" value="SusC_RagA_signa"/>
    <property type="match status" value="1"/>
</dbReference>
<dbReference type="InterPro" id="IPR008969">
    <property type="entry name" value="CarboxyPept-like_regulatory"/>
</dbReference>
<dbReference type="InterPro" id="IPR039426">
    <property type="entry name" value="TonB-dep_rcpt-like"/>
</dbReference>
<evidence type="ECO:0000313" key="4">
    <source>
        <dbReference type="EMBL" id="KAA5494015.1"/>
    </source>
</evidence>
<proteinExistence type="inferred from homology"/>
<gene>
    <name evidence="4" type="ORF">F2Y31_20905</name>
</gene>
<dbReference type="FunFam" id="2.60.40.1120:FF:000003">
    <property type="entry name" value="Outer membrane protein Omp121"/>
    <property type="match status" value="1"/>
</dbReference>
<dbReference type="InterPro" id="IPR012910">
    <property type="entry name" value="Plug_dom"/>
</dbReference>
<keyword evidence="1" id="KW-0732">Signal</keyword>
<dbReference type="GO" id="GO:0009279">
    <property type="term" value="C:cell outer membrane"/>
    <property type="evidence" value="ECO:0007669"/>
    <property type="project" value="UniProtKB-SubCell"/>
</dbReference>
<dbReference type="AlphaFoldDB" id="A0A9P4A382"/>
<evidence type="ECO:0000313" key="5">
    <source>
        <dbReference type="Proteomes" id="UP000368418"/>
    </source>
</evidence>
<dbReference type="SUPFAM" id="SSF49464">
    <property type="entry name" value="Carboxypeptidase regulatory domain-like"/>
    <property type="match status" value="1"/>
</dbReference>
<sequence length="1056" mass="118771">MKHGSKMNMAVLRRLLTGYLKKMAVPVVMAGAFLGTSSMAFAENCLIPGVEQTVRNISVKGVVLDPAGEPIIGASVLLKGVNGVGTITDVDGNFILSVPVDGVLQVSYIGYKTTEVKVNGQSSLKVTLMEDTEMLDEVVVVGYGIQKKASVTGSVAAINSQKLMEVKAPSVTNMLAGRLPGLRAVQRSGSPGDDAASVDIRGYGSMLVIVDGVERDYTQLDPNDIESISILKDAAAAVYGFKGSNGVLLVTTKKGTEQKAKIEYNGYVGLQQVTRYPKMMNAYEYASLYNEAIYNNDPWRGANAYSQEQLMAYRNGTAGTDWWGETMRSTAPQTSHNLSVTGGTERVKYYMSVGYMDQGGILRSEDWNYKRYNVRSNLSVEITKGLNVELGLSGRYDNRKRPYDADNLFRSAQMAIPTYSIYANDNPDYWGGVGDMANPVHVSDSEYSGNEDRLRREFNGSLALTWKFPWVKGLIAKALVAYDYTNTEWKTWRRDLTEYTYDYANEEYVGKEINTAYLESKFENYEKPTYQFSLNYNNTFAKRHNIGATFVWEMYNDKKNWVTGTRDFAIGLIPDLDYGNDSNQKSSGKTQKTAHAGWVGRLNYDYGNRYLVEFNFRYDGTYKFQRGNRWGFFPGVSLGWRVSEEDFFKKLLPDMDNLKIRASYAKVGDEGDFDAFQYLDGYTSHGSYIMGSGGVTSGMTTVGMANSWLTWYESKIMNVGFEVSYHRGLISMEFDWFRRNRSGLPATRSGSLPTVFGESMPQENLNSDINTGFEIAIGHKNKIGEFLYDISANFSTTRIKYDYVERAASTNMYDNWRNNTNGRYKSIRWGKRVIGQFTSFEEILNSPIQDGDGNRTLLPGDLKFEDYNSDGIIDDKDTQPLGHGDTPRMYYGLNMSGEYKGFDLTIFFQGAAGHDIFVSGDILDPFIQQGLGNGLAIMTDRWHREDPTDPYSKWVPGYMPAPRVAGVANNRSSNSWSLHDASYLRLKTLEVGYTLPKSLTRKASIERVRFYVNCNNLLTFTNREGLMKNIDPENNSSYMRYYPQMKTYNFGVNVTF</sequence>
<dbReference type="PROSITE" id="PS52016">
    <property type="entry name" value="TONB_DEPENDENT_REC_3"/>
    <property type="match status" value="1"/>
</dbReference>
<dbReference type="PANTHER" id="PTHR30069:SF29">
    <property type="entry name" value="HEMOGLOBIN AND HEMOGLOBIN-HAPTOGLOBIN-BINDING PROTEIN 1-RELATED"/>
    <property type="match status" value="1"/>
</dbReference>
<dbReference type="Proteomes" id="UP000368418">
    <property type="component" value="Unassembled WGS sequence"/>
</dbReference>
<dbReference type="InterPro" id="IPR023996">
    <property type="entry name" value="TonB-dep_OMP_SusC/RagA"/>
</dbReference>
<keyword evidence="2" id="KW-0998">Cell outer membrane</keyword>
<dbReference type="NCBIfam" id="TIGR04056">
    <property type="entry name" value="OMP_RagA_SusC"/>
    <property type="match status" value="1"/>
</dbReference>
<comment type="similarity">
    <text evidence="2">Belongs to the TonB-dependent receptor family.</text>
</comment>
<feature type="domain" description="TonB-dependent receptor plug" evidence="3">
    <location>
        <begin position="148"/>
        <end position="247"/>
    </location>
</feature>
<dbReference type="GO" id="GO:0044718">
    <property type="term" value="P:siderophore transmembrane transport"/>
    <property type="evidence" value="ECO:0007669"/>
    <property type="project" value="TreeGrafter"/>
</dbReference>
<dbReference type="PANTHER" id="PTHR30069">
    <property type="entry name" value="TONB-DEPENDENT OUTER MEMBRANE RECEPTOR"/>
    <property type="match status" value="1"/>
</dbReference>